<evidence type="ECO:0000313" key="4">
    <source>
        <dbReference type="Proteomes" id="UP000033647"/>
    </source>
</evidence>
<feature type="region of interest" description="Disordered" evidence="1">
    <location>
        <begin position="461"/>
        <end position="484"/>
    </location>
</feature>
<dbReference type="Gene3D" id="1.20.58.340">
    <property type="entry name" value="Magnesium transport protein CorA, transmembrane region"/>
    <property type="match status" value="1"/>
</dbReference>
<evidence type="ECO:0000256" key="2">
    <source>
        <dbReference type="SAM" id="Phobius"/>
    </source>
</evidence>
<dbReference type="STRING" id="1047168.A0A0F4GTC3"/>
<evidence type="ECO:0000256" key="1">
    <source>
        <dbReference type="SAM" id="MobiDB-lite"/>
    </source>
</evidence>
<gene>
    <name evidence="3" type="ORF">TI39_contig319g00002</name>
</gene>
<proteinExistence type="predicted"/>
<dbReference type="AlphaFoldDB" id="A0A0F4GTC3"/>
<keyword evidence="2" id="KW-0812">Transmembrane</keyword>
<comment type="caution">
    <text evidence="3">The sequence shown here is derived from an EMBL/GenBank/DDBJ whole genome shotgun (WGS) entry which is preliminary data.</text>
</comment>
<sequence>MSAFCEDESRWDAYFDPLVHPVATEALPLRVFEWYHDANVDPSEVSISTQGAVKTLIDRDQTLTSTALRVVAASYDATSLAELQALKSLFLHYSIPSAALAERIQSVAHSFGAQESVTDPQVHVAWSHSLYKDLNIVQVHPETGEPTIVDVRKDPYPFQTSSDDRPEDISQADSSWRISSTHLHVRTRSDGSKCVTLLLFGAIRSLIERFQRLLAHPAWGDVIDEPFLLFIIVEEDLYNHIDDLAWGLADVFRGKEQWTLRRAGRRTKDNKKVPNGRHETEAVDFTGLHNISKHCTYLNEAVEASLCTLETMLVHISQVQRHALSPPSRLQTAVLSSLMYRQNAFRSTQLRLRSLEKRMANVISLSFNLVTQQDSRIMQDDSNAMKAIAVLTLIFLPATGISSIFSMPFFELEGGKAGRKVLRVAQSFWIFCVIAVPMTGILFGAWFMWYRAARRKRLGQKRDRQWKRTGNPPAETELASWFRR</sequence>
<organism evidence="3 4">
    <name type="scientific">Zymoseptoria brevis</name>
    <dbReference type="NCBI Taxonomy" id="1047168"/>
    <lineage>
        <taxon>Eukaryota</taxon>
        <taxon>Fungi</taxon>
        <taxon>Dikarya</taxon>
        <taxon>Ascomycota</taxon>
        <taxon>Pezizomycotina</taxon>
        <taxon>Dothideomycetes</taxon>
        <taxon>Dothideomycetidae</taxon>
        <taxon>Mycosphaerellales</taxon>
        <taxon>Mycosphaerellaceae</taxon>
        <taxon>Zymoseptoria</taxon>
    </lineage>
</organism>
<keyword evidence="2" id="KW-0472">Membrane</keyword>
<protein>
    <submittedName>
        <fullName evidence="3">Uncharacterized protein</fullName>
    </submittedName>
</protein>
<feature type="transmembrane region" description="Helical" evidence="2">
    <location>
        <begin position="387"/>
        <end position="408"/>
    </location>
</feature>
<evidence type="ECO:0000313" key="3">
    <source>
        <dbReference type="EMBL" id="KJY00662.1"/>
    </source>
</evidence>
<reference evidence="3 4" key="1">
    <citation type="submission" date="2015-03" db="EMBL/GenBank/DDBJ databases">
        <title>RNA-seq based gene annotation and comparative genomics of four Zymoseptoria species reveal species-specific pathogenicity related genes and transposable element activity.</title>
        <authorList>
            <person name="Grandaubert J."/>
            <person name="Bhattacharyya A."/>
            <person name="Stukenbrock E.H."/>
        </authorList>
    </citation>
    <scope>NUCLEOTIDE SEQUENCE [LARGE SCALE GENOMIC DNA]</scope>
    <source>
        <strain evidence="3 4">Zb18110</strain>
    </source>
</reference>
<feature type="transmembrane region" description="Helical" evidence="2">
    <location>
        <begin position="428"/>
        <end position="450"/>
    </location>
</feature>
<feature type="region of interest" description="Disordered" evidence="1">
    <location>
        <begin position="151"/>
        <end position="171"/>
    </location>
</feature>
<dbReference type="EMBL" id="LAFY01000311">
    <property type="protein sequence ID" value="KJY00662.1"/>
    <property type="molecule type" value="Genomic_DNA"/>
</dbReference>
<dbReference type="Proteomes" id="UP000033647">
    <property type="component" value="Unassembled WGS sequence"/>
</dbReference>
<accession>A0A0F4GTC3</accession>
<dbReference type="OrthoDB" id="1046782at2759"/>
<keyword evidence="4" id="KW-1185">Reference proteome</keyword>
<keyword evidence="2" id="KW-1133">Transmembrane helix</keyword>
<name>A0A0F4GTC3_9PEZI</name>